<feature type="domain" description="Bacterial Ig-like" evidence="3">
    <location>
        <begin position="106"/>
        <end position="218"/>
    </location>
</feature>
<feature type="domain" description="Bacterial Ig-like" evidence="3">
    <location>
        <begin position="761"/>
        <end position="858"/>
    </location>
</feature>
<dbReference type="AlphaFoldDB" id="A1WJC1"/>
<dbReference type="InterPro" id="IPR044048">
    <property type="entry name" value="Big_12"/>
</dbReference>
<dbReference type="NCBIfam" id="NF041766">
    <property type="entry name" value="choice_anch_U"/>
    <property type="match status" value="1"/>
</dbReference>
<dbReference type="EMBL" id="CP000542">
    <property type="protein sequence ID" value="ABM57728.1"/>
    <property type="molecule type" value="Genomic_DNA"/>
</dbReference>
<dbReference type="Pfam" id="PF13753">
    <property type="entry name" value="SWM_repeat"/>
    <property type="match status" value="1"/>
</dbReference>
<dbReference type="Gene3D" id="2.60.40.1220">
    <property type="match status" value="2"/>
</dbReference>
<dbReference type="Pfam" id="PF19078">
    <property type="entry name" value="Big_12"/>
    <property type="match status" value="7"/>
</dbReference>
<dbReference type="RefSeq" id="WP_011809734.1">
    <property type="nucleotide sequence ID" value="NC_008786.1"/>
</dbReference>
<dbReference type="GeneID" id="76460566"/>
<keyword evidence="5" id="KW-1185">Reference proteome</keyword>
<protein>
    <submittedName>
        <fullName evidence="4">Outer membrane protein</fullName>
    </submittedName>
</protein>
<accession>A1WJC1</accession>
<name>A1WJC1_VEREI</name>
<evidence type="ECO:0000259" key="3">
    <source>
        <dbReference type="Pfam" id="PF19078"/>
    </source>
</evidence>
<feature type="domain" description="Bacterial Ig-like" evidence="3">
    <location>
        <begin position="543"/>
        <end position="655"/>
    </location>
</feature>
<dbReference type="PANTHER" id="PTHR34677:SF3">
    <property type="entry name" value="BACTERIAL IG-LIKE DOMAIN-CONTAINING PROTEIN"/>
    <property type="match status" value="1"/>
</dbReference>
<reference evidence="5" key="1">
    <citation type="submission" date="2006-12" db="EMBL/GenBank/DDBJ databases">
        <title>Complete sequence of chromosome 1 of Verminephrobacter eiseniae EF01-2.</title>
        <authorList>
            <person name="Copeland A."/>
            <person name="Lucas S."/>
            <person name="Lapidus A."/>
            <person name="Barry K."/>
            <person name="Detter J.C."/>
            <person name="Glavina del Rio T."/>
            <person name="Dalin E."/>
            <person name="Tice H."/>
            <person name="Pitluck S."/>
            <person name="Chertkov O."/>
            <person name="Brettin T."/>
            <person name="Bruce D."/>
            <person name="Han C."/>
            <person name="Tapia R."/>
            <person name="Gilna P."/>
            <person name="Schmutz J."/>
            <person name="Larimer F."/>
            <person name="Land M."/>
            <person name="Hauser L."/>
            <person name="Kyrpides N."/>
            <person name="Kim E."/>
            <person name="Stahl D."/>
            <person name="Richardson P."/>
        </authorList>
    </citation>
    <scope>NUCLEOTIDE SEQUENCE [LARGE SCALE GENOMIC DNA]</scope>
    <source>
        <strain evidence="5">EF01-2</strain>
    </source>
</reference>
<dbReference type="KEGG" id="vei:Veis_1976"/>
<proteinExistence type="predicted"/>
<evidence type="ECO:0000313" key="5">
    <source>
        <dbReference type="Proteomes" id="UP000000374"/>
    </source>
</evidence>
<keyword evidence="1" id="KW-0732">Signal</keyword>
<dbReference type="InterPro" id="IPR028059">
    <property type="entry name" value="SWM_rpt"/>
</dbReference>
<evidence type="ECO:0000313" key="4">
    <source>
        <dbReference type="EMBL" id="ABM57728.1"/>
    </source>
</evidence>
<feature type="domain" description="Bacterial Ig-like" evidence="3">
    <location>
        <begin position="219"/>
        <end position="331"/>
    </location>
</feature>
<feature type="compositionally biased region" description="Pro residues" evidence="2">
    <location>
        <begin position="978"/>
        <end position="990"/>
    </location>
</feature>
<dbReference type="STRING" id="391735.Veis_1976"/>
<feature type="domain" description="Bacterial Ig-like" evidence="3">
    <location>
        <begin position="438"/>
        <end position="542"/>
    </location>
</feature>
<feature type="domain" description="Bacterial Ig-like" evidence="3">
    <location>
        <begin position="656"/>
        <end position="760"/>
    </location>
</feature>
<gene>
    <name evidence="4" type="ordered locus">Veis_1976</name>
</gene>
<feature type="region of interest" description="Disordered" evidence="2">
    <location>
        <begin position="973"/>
        <end position="1036"/>
    </location>
</feature>
<dbReference type="InterPro" id="IPR053784">
    <property type="entry name" value="Choice_anch_U_dom"/>
</dbReference>
<dbReference type="Proteomes" id="UP000000374">
    <property type="component" value="Chromosome"/>
</dbReference>
<sequence length="1196" mass="124818">MATITLDKTTIKAGETAVVTFTVEPSHMMGVTNRGGVRTVNDVTITGGTISAGYDFRYVAALSTPTTKVYQGTFTPTPDLDRTECRISYNPSGTDNDATSATFIVDTRAPTLTGTPTIGNPNLTRANQVTTITFVFSEQLDQASFTTADLTIPAGMGTLENLRTTDGGRSWQVDLRASANLAANTEAKDLQIGINMTGITDVAGNAGTGNVNLVTYTIDNKPPSATIAVTPNPVTSSNDRLVTVTITFDEAVTGFTADNIDFSNANVTPYGTNRIGTLNRSADGRTYTITYTAGPDVEDATNTVSLRNLDTIRDAAGNAATVSPTSNNFAIDTKAPVPTSATFDKTHLAAGETATVTVTFNEIVNNVTEDTFEIPNGSVSNLRQDTTDGRIWRATFTPTANLPSTSSSISINLNGLRDSVGNVNNGSLPFRDSTITIDTKRPEVTVTISDERLSAGETATVTFTFSERVTGFAAEDIQYDTSKGTLGALTAVGTDGRVWTATYTPSSSIESADNTIRVNLAGVQDAQGNAGTGTGSSGNFSIDTKRPTVDVTISDNRLTVGETATITFTFSERVTGFVGSDGMGFEYAQAQYDASKGTLGAPTAVGTDGKVWTATYTPRTDIESAENTISVNLSDVRDAQGNAGEGTGTSGNFSIDTKPPEVTVTISDNRLTAGESATFTFTFSESVTGFGTEDIQYDTSKGTLGALTAVGTDGKVWTASYTPRPDTESANNTIRVNLAGVRDAQGNAGTGIPSSGNFSIDTVRPTVNVTISDNRLTAGESATITITFNERVTGFTKEAIDLSQANGTLGDLTPVGTDGRVWTATFTPTANLARTTNHRLTLNLANVRNAAGNTVANNTYAFNQYTVDTMVFALSSATANRDQLVLSYSDATALDGNADHAPTNESFTVLVDGTRIDVSRVTVDAAARTVTLTLARAVTTGQTVTVAYQDTDTSDNKAVQEAGTGDDAASFAARPVTHLPPPPPPPPPAPDASGSPDAPDSDRDGLSNDQEDQATGLLRPDGSAGLSGDGNGDGVKDSQQIAVASTRDQTLVAGSQDGKLIPGSNARITELVRSDAPTNLPKGMEMPIGLTSFKVSLAEGRSTESFSLYVDPATGATGYWVKNGAGTWVNLASEPYGGKVSSEGGRTRLDFQIQDGGEYDADGQVNGSISTPGAVAKMPLSIVGQSAQVESHGFWF</sequence>
<organism evidence="4 5">
    <name type="scientific">Verminephrobacter eiseniae (strain EF01-2)</name>
    <dbReference type="NCBI Taxonomy" id="391735"/>
    <lineage>
        <taxon>Bacteria</taxon>
        <taxon>Pseudomonadati</taxon>
        <taxon>Pseudomonadota</taxon>
        <taxon>Betaproteobacteria</taxon>
        <taxon>Burkholderiales</taxon>
        <taxon>Comamonadaceae</taxon>
        <taxon>Verminephrobacter</taxon>
    </lineage>
</organism>
<dbReference type="InterPro" id="IPR014755">
    <property type="entry name" value="Cu-Rt/internalin_Ig-like"/>
</dbReference>
<dbReference type="NCBIfam" id="TIGR02059">
    <property type="entry name" value="swm_rep_I"/>
    <property type="match status" value="1"/>
</dbReference>
<dbReference type="eggNOG" id="COG2373">
    <property type="taxonomic scope" value="Bacteria"/>
</dbReference>
<dbReference type="InterPro" id="IPR011801">
    <property type="entry name" value="Swm_rep_I_cyn"/>
</dbReference>
<evidence type="ECO:0000256" key="2">
    <source>
        <dbReference type="SAM" id="MobiDB-lite"/>
    </source>
</evidence>
<evidence type="ECO:0000256" key="1">
    <source>
        <dbReference type="ARBA" id="ARBA00022729"/>
    </source>
</evidence>
<dbReference type="PANTHER" id="PTHR34677">
    <property type="match status" value="1"/>
</dbReference>
<feature type="domain" description="Bacterial Ig-like" evidence="3">
    <location>
        <begin position="333"/>
        <end position="426"/>
    </location>
</feature>
<dbReference type="HOGENOM" id="CLU_007841_0_0_4"/>